<organism evidence="5 7">
    <name type="scientific">Legionella moravica</name>
    <dbReference type="NCBI Taxonomy" id="39962"/>
    <lineage>
        <taxon>Bacteria</taxon>
        <taxon>Pseudomonadati</taxon>
        <taxon>Pseudomonadota</taxon>
        <taxon>Gammaproteobacteria</taxon>
        <taxon>Legionellales</taxon>
        <taxon>Legionellaceae</taxon>
        <taxon>Legionella</taxon>
    </lineage>
</organism>
<keyword evidence="1" id="KW-1133">Transmembrane helix</keyword>
<feature type="domain" description="Sulfatase N-terminal" evidence="2">
    <location>
        <begin position="272"/>
        <end position="549"/>
    </location>
</feature>
<dbReference type="InterPro" id="IPR024588">
    <property type="entry name" value="YejM_N"/>
</dbReference>
<evidence type="ECO:0000313" key="4">
    <source>
        <dbReference type="EMBL" id="KTD32519.1"/>
    </source>
</evidence>
<sequence length="634" mass="73297">MNTPQNKRLILRFVGWFFLINSVLFWVIGSLYLKKILLSPTLFANFLADYSTFSGKILVVCFAVVNYLTYMMALAFIPALFIGIFAYIIPAKRFIWFLSAFIATLSLILLIINNCVFSMFKFHLNTDIFNLFFNGQWHDVFDFSRSELKLSIIVLCLVWIIEVVIAYFVWNKIIVTDKFLCGRTIALFWLGGFLFSYFTLLQSVDRNNNLFSQQTPNLPFYNQLIVYLIPDKNAEALLDRYGEGHFYQPIFSNDPLNYPLHPLQCSRPENPPNIIWIMVDSLRFDSLKPQYMPNLMAFAERSWQFKRHLSGGNSTQPGLFSLFYSIPSSYWTAALEQNIPPLLIQLLLKYSYMIRVVWSSEMVIPPFDKTIYLGISNLNLYGASGDDIGNKDRYVTEEALQFLSDKDLKQPFFLNLFYDAPHGYCRDQSFPAPYQPAISECSRIAMTNDVDPIPYYNRYLNSVRFIDGELAKILTLLEEHGYLKNSIVLVTSDHGQEFNDNNLNYWGHAGNFTDVQVHVPLILYWPEQPPRVIQYETSSYDVVPTLLKRAFDCQNPIIDYSIGQDLLDEHNRLPFVISGSYSNMALIEPDRQTTLRTSGGALITNVRGEPIPNAKPRMPILKKALELMRLYYSR</sequence>
<evidence type="ECO:0000259" key="2">
    <source>
        <dbReference type="Pfam" id="PF00884"/>
    </source>
</evidence>
<feature type="transmembrane region" description="Helical" evidence="1">
    <location>
        <begin position="9"/>
        <end position="33"/>
    </location>
</feature>
<dbReference type="Pfam" id="PF00884">
    <property type="entry name" value="Sulfatase"/>
    <property type="match status" value="1"/>
</dbReference>
<evidence type="ECO:0000259" key="3">
    <source>
        <dbReference type="Pfam" id="PF11893"/>
    </source>
</evidence>
<dbReference type="PANTHER" id="PTHR43751:SF3">
    <property type="entry name" value="SULFATASE N-TERMINAL DOMAIN-CONTAINING PROTEIN"/>
    <property type="match status" value="1"/>
</dbReference>
<dbReference type="OrthoDB" id="9803751at2"/>
<evidence type="ECO:0000256" key="1">
    <source>
        <dbReference type="SAM" id="Phobius"/>
    </source>
</evidence>
<dbReference type="SUPFAM" id="SSF53649">
    <property type="entry name" value="Alkaline phosphatase-like"/>
    <property type="match status" value="1"/>
</dbReference>
<dbReference type="EMBL" id="LNYN01000028">
    <property type="protein sequence ID" value="KTD32519.1"/>
    <property type="molecule type" value="Genomic_DNA"/>
</dbReference>
<reference evidence="4 6" key="1">
    <citation type="submission" date="2015-11" db="EMBL/GenBank/DDBJ databases">
        <title>Genomic analysis of 38 Legionella species identifies large and diverse effector repertoires.</title>
        <authorList>
            <person name="Burstein D."/>
            <person name="Amaro F."/>
            <person name="Zusman T."/>
            <person name="Lifshitz Z."/>
            <person name="Cohen O."/>
            <person name="Gilbert J.A."/>
            <person name="Pupko T."/>
            <person name="Shuman H.A."/>
            <person name="Segal G."/>
        </authorList>
    </citation>
    <scope>NUCLEOTIDE SEQUENCE [LARGE SCALE GENOMIC DNA]</scope>
    <source>
        <strain evidence="4 6">ATCC 43877</strain>
    </source>
</reference>
<dbReference type="Proteomes" id="UP000054985">
    <property type="component" value="Unassembled WGS sequence"/>
</dbReference>
<protein>
    <submittedName>
        <fullName evidence="5">Sulfatase</fullName>
    </submittedName>
</protein>
<evidence type="ECO:0000313" key="6">
    <source>
        <dbReference type="Proteomes" id="UP000054985"/>
    </source>
</evidence>
<dbReference type="Pfam" id="PF11893">
    <property type="entry name" value="DUF3413"/>
    <property type="match status" value="1"/>
</dbReference>
<name>A0A378JVB9_9GAMM</name>
<dbReference type="EMBL" id="UGOG01000001">
    <property type="protein sequence ID" value="STX61412.1"/>
    <property type="molecule type" value="Genomic_DNA"/>
</dbReference>
<feature type="transmembrane region" description="Helical" evidence="1">
    <location>
        <begin position="150"/>
        <end position="170"/>
    </location>
</feature>
<keyword evidence="6" id="KW-1185">Reference proteome</keyword>
<dbReference type="PANTHER" id="PTHR43751">
    <property type="entry name" value="SULFATASE"/>
    <property type="match status" value="1"/>
</dbReference>
<dbReference type="STRING" id="39962.Lmor_2144"/>
<dbReference type="Gene3D" id="3.40.720.10">
    <property type="entry name" value="Alkaline Phosphatase, subunit A"/>
    <property type="match status" value="1"/>
</dbReference>
<dbReference type="InterPro" id="IPR052701">
    <property type="entry name" value="GAG_Ulvan_Degrading_Sulfatases"/>
</dbReference>
<feature type="domain" description="Inner membrane protein YejM N-terminal" evidence="3">
    <location>
        <begin position="9"/>
        <end position="265"/>
    </location>
</feature>
<dbReference type="Proteomes" id="UP000254040">
    <property type="component" value="Unassembled WGS sequence"/>
</dbReference>
<dbReference type="InterPro" id="IPR000917">
    <property type="entry name" value="Sulfatase_N"/>
</dbReference>
<dbReference type="PIRSF" id="PIRSF004950">
    <property type="entry name" value="Mmb_sulf_HI0842"/>
    <property type="match status" value="1"/>
</dbReference>
<keyword evidence="1" id="KW-0472">Membrane</keyword>
<evidence type="ECO:0000313" key="5">
    <source>
        <dbReference type="EMBL" id="STX61412.1"/>
    </source>
</evidence>
<dbReference type="RefSeq" id="WP_028385494.1">
    <property type="nucleotide sequence ID" value="NZ_CAAAJG010000047.1"/>
</dbReference>
<dbReference type="AlphaFoldDB" id="A0A378JVB9"/>
<reference evidence="5 7" key="2">
    <citation type="submission" date="2018-06" db="EMBL/GenBank/DDBJ databases">
        <authorList>
            <consortium name="Pathogen Informatics"/>
            <person name="Doyle S."/>
        </authorList>
    </citation>
    <scope>NUCLEOTIDE SEQUENCE [LARGE SCALE GENOMIC DNA]</scope>
    <source>
        <strain evidence="5 7">NCTC12239</strain>
    </source>
</reference>
<evidence type="ECO:0000313" key="7">
    <source>
        <dbReference type="Proteomes" id="UP000254040"/>
    </source>
</evidence>
<keyword evidence="1" id="KW-0812">Transmembrane</keyword>
<feature type="transmembrane region" description="Helical" evidence="1">
    <location>
        <begin position="57"/>
        <end position="88"/>
    </location>
</feature>
<dbReference type="CDD" id="cd16148">
    <property type="entry name" value="sulfatase_like"/>
    <property type="match status" value="1"/>
</dbReference>
<accession>A0A378JVB9</accession>
<proteinExistence type="predicted"/>
<gene>
    <name evidence="5" type="primary">yejM</name>
    <name evidence="4" type="ORF">Lmor_2144</name>
    <name evidence="5" type="ORF">NCTC12239_00327</name>
</gene>
<feature type="transmembrane region" description="Helical" evidence="1">
    <location>
        <begin position="95"/>
        <end position="120"/>
    </location>
</feature>
<dbReference type="InterPro" id="IPR012159">
    <property type="entry name" value="YejM-like"/>
</dbReference>
<feature type="transmembrane region" description="Helical" evidence="1">
    <location>
        <begin position="182"/>
        <end position="200"/>
    </location>
</feature>
<dbReference type="InterPro" id="IPR017850">
    <property type="entry name" value="Alkaline_phosphatase_core_sf"/>
</dbReference>